<evidence type="ECO:0000313" key="1">
    <source>
        <dbReference type="EMBL" id="ETV69903.1"/>
    </source>
</evidence>
<reference evidence="1" key="1">
    <citation type="submission" date="2013-12" db="EMBL/GenBank/DDBJ databases">
        <title>The Genome Sequence of Aphanomyces astaci APO3.</title>
        <authorList>
            <consortium name="The Broad Institute Genomics Platform"/>
            <person name="Russ C."/>
            <person name="Tyler B."/>
            <person name="van West P."/>
            <person name="Dieguez-Uribeondo J."/>
            <person name="Young S.K."/>
            <person name="Zeng Q."/>
            <person name="Gargeya S."/>
            <person name="Fitzgerald M."/>
            <person name="Abouelleil A."/>
            <person name="Alvarado L."/>
            <person name="Chapman S.B."/>
            <person name="Gainer-Dewar J."/>
            <person name="Goldberg J."/>
            <person name="Griggs A."/>
            <person name="Gujja S."/>
            <person name="Hansen M."/>
            <person name="Howarth C."/>
            <person name="Imamovic A."/>
            <person name="Ireland A."/>
            <person name="Larimer J."/>
            <person name="McCowan C."/>
            <person name="Murphy C."/>
            <person name="Pearson M."/>
            <person name="Poon T.W."/>
            <person name="Priest M."/>
            <person name="Roberts A."/>
            <person name="Saif S."/>
            <person name="Shea T."/>
            <person name="Sykes S."/>
            <person name="Wortman J."/>
            <person name="Nusbaum C."/>
            <person name="Birren B."/>
        </authorList>
    </citation>
    <scope>NUCLEOTIDE SEQUENCE [LARGE SCALE GENOMIC DNA]</scope>
    <source>
        <strain evidence="1">APO3</strain>
    </source>
</reference>
<name>W4FTB5_APHAT</name>
<dbReference type="VEuPathDB" id="FungiDB:H257_14502"/>
<dbReference type="RefSeq" id="XP_009840641.1">
    <property type="nucleotide sequence ID" value="XM_009842339.1"/>
</dbReference>
<proteinExistence type="predicted"/>
<gene>
    <name evidence="1" type="ORF">H257_14502</name>
</gene>
<organism evidence="1">
    <name type="scientific">Aphanomyces astaci</name>
    <name type="common">Crayfish plague agent</name>
    <dbReference type="NCBI Taxonomy" id="112090"/>
    <lineage>
        <taxon>Eukaryota</taxon>
        <taxon>Sar</taxon>
        <taxon>Stramenopiles</taxon>
        <taxon>Oomycota</taxon>
        <taxon>Saprolegniomycetes</taxon>
        <taxon>Saprolegniales</taxon>
        <taxon>Verrucalvaceae</taxon>
        <taxon>Aphanomyces</taxon>
    </lineage>
</organism>
<sequence>MALGDRDHLAMTNRALDCAHGVSLTALCGHIRLEHEQPKQGSTHHWLRVHIDETNVSPVFVDVCVAPGVNASPTVFSIVGGADLEAMVVHPTAYARADPGHASHLDHGGLLQPIFSKLPAAGINGNHEVIQSCTGYSHENYLDYLNRAATPITQANPTMSACTTRSTLGSCTLSFSTTTRMRQAQVD</sequence>
<dbReference type="AlphaFoldDB" id="W4FTB5"/>
<dbReference type="GeneID" id="20816498"/>
<accession>W4FTB5</accession>
<dbReference type="EMBL" id="KI913171">
    <property type="protein sequence ID" value="ETV69903.1"/>
    <property type="molecule type" value="Genomic_DNA"/>
</dbReference>
<protein>
    <submittedName>
        <fullName evidence="1">Uncharacterized protein</fullName>
    </submittedName>
</protein>